<evidence type="ECO:0000313" key="4">
    <source>
        <dbReference type="EMBL" id="EST55648.1"/>
    </source>
</evidence>
<dbReference type="Pfam" id="PF06048">
    <property type="entry name" value="DUF927"/>
    <property type="match status" value="1"/>
</dbReference>
<accession>V6MJN5</accession>
<comment type="caution">
    <text evidence="4">The sequence shown here is derived from an EMBL/GenBank/DDBJ whole genome shotgun (WGS) entry which is preliminary data.</text>
</comment>
<dbReference type="HOGENOM" id="CLU_026558_1_0_9"/>
<dbReference type="AlphaFoldDB" id="V6MJN5"/>
<name>V6MJN5_9BACL</name>
<reference evidence="4 5" key="1">
    <citation type="journal article" date="2014" name="Genome Announc.">
        <title>Draft Genome Sequence of Brevibacillus panacihumi Strain W25, a Halotolerant Hydrocarbon-Degrading Bacterium.</title>
        <authorList>
            <person name="Wang X."/>
            <person name="Jin D."/>
            <person name="Zhou L."/>
            <person name="Wu L."/>
            <person name="An W."/>
            <person name="Chen Y."/>
            <person name="Zhao L."/>
        </authorList>
    </citation>
    <scope>NUCLEOTIDE SEQUENCE [LARGE SCALE GENOMIC DNA]</scope>
    <source>
        <strain evidence="4 5">W25</strain>
    </source>
</reference>
<evidence type="ECO:0000313" key="5">
    <source>
        <dbReference type="Proteomes" id="UP000017973"/>
    </source>
</evidence>
<feature type="compositionally biased region" description="Acidic residues" evidence="1">
    <location>
        <begin position="37"/>
        <end position="52"/>
    </location>
</feature>
<dbReference type="InterPro" id="IPR040538">
    <property type="entry name" value="Cch_HTH"/>
</dbReference>
<sequence>MSFDQFPKTNRQKINRANEVTEFDLEVDMEVDIEVTEDSDLDEDTLDVDQEPAEVSLPADEVDDSDGQSLPLSASVPLSKRKTKSNWPHSSGELRYGEFVGRGTDLYILQTDKSGKLKEKRFANLVFIKETQQNIDDGMYQIVLRYWFIDQWHELTIKRSQLQVNELTKLLDYGVDVPNHKVRHIAKFLSLQEDGAPLKKVHEKLGWADHDGALVYKHQQIIGSNLPYSSEYAGKLSIQNGTYEGWKQVIEQEVLGHIPLEFALVCGFASPLISLIARFVDIEVLLFHLFGDTSRGKTSAMRVFVSPFALPSKQEGGIIFQWLGTKNGMMAQIADKHGIPIAFDEASMNRMKDFTDILYLLAEGREKARMTKEIEERKRASWSGIVFSTAEHSLKSKSNQNSGLIVRLQEIGNVEWTTSPENAVEIKNGLQQNYGHAGPKFVEYLLREGKDHIIERWKKWSKICYEKMESKDGLSARMADRFGLILATAELMNQLFDFQVNIDGILQFLLKIDQENIESRDLGERAYQYLKQKVVEFQAHFNMEGAPAIRDCMGSITRKPGKGVEVVIMKEPFRRLVHEGGFDDSSVVLQKMKAKGYLDHEEKKLTRKRKVDPDKPRLDVHIFLFDDSLLEMLKRAPLPSPFVTSKTKPVGIRSTDDAEDYTEVNVTDLD</sequence>
<dbReference type="EMBL" id="AYJU01000003">
    <property type="protein sequence ID" value="EST55648.1"/>
    <property type="molecule type" value="Genomic_DNA"/>
</dbReference>
<evidence type="ECO:0000259" key="2">
    <source>
        <dbReference type="Pfam" id="PF06048"/>
    </source>
</evidence>
<feature type="region of interest" description="Disordered" evidence="1">
    <location>
        <begin position="37"/>
        <end position="75"/>
    </location>
</feature>
<dbReference type="OrthoDB" id="158067at2"/>
<dbReference type="Proteomes" id="UP000017973">
    <property type="component" value="Unassembled WGS sequence"/>
</dbReference>
<dbReference type="Pfam" id="PF18662">
    <property type="entry name" value="HTH_56"/>
    <property type="match status" value="1"/>
</dbReference>
<evidence type="ECO:0008006" key="6">
    <source>
        <dbReference type="Google" id="ProtNLM"/>
    </source>
</evidence>
<gene>
    <name evidence="4" type="ORF">T458_06050</name>
</gene>
<dbReference type="RefSeq" id="WP_023555256.1">
    <property type="nucleotide sequence ID" value="NZ_KI629787.1"/>
</dbReference>
<dbReference type="PATRIC" id="fig|1408254.3.peg.1214"/>
<evidence type="ECO:0000256" key="1">
    <source>
        <dbReference type="SAM" id="MobiDB-lite"/>
    </source>
</evidence>
<dbReference type="eggNOG" id="COG5519">
    <property type="taxonomic scope" value="Bacteria"/>
</dbReference>
<evidence type="ECO:0000259" key="3">
    <source>
        <dbReference type="Pfam" id="PF18662"/>
    </source>
</evidence>
<feature type="domain" description="Cch helix turn helix" evidence="3">
    <location>
        <begin position="521"/>
        <end position="627"/>
    </location>
</feature>
<dbReference type="STRING" id="1408254.T458_06050"/>
<dbReference type="InterPro" id="IPR009270">
    <property type="entry name" value="DUF927"/>
</dbReference>
<keyword evidence="5" id="KW-1185">Reference proteome</keyword>
<protein>
    <recommendedName>
        <fullName evidence="6">DUF927 domain-containing protein</fullName>
    </recommendedName>
</protein>
<organism evidence="4 5">
    <name type="scientific">Brevibacillus panacihumi W25</name>
    <dbReference type="NCBI Taxonomy" id="1408254"/>
    <lineage>
        <taxon>Bacteria</taxon>
        <taxon>Bacillati</taxon>
        <taxon>Bacillota</taxon>
        <taxon>Bacilli</taxon>
        <taxon>Bacillales</taxon>
        <taxon>Paenibacillaceae</taxon>
        <taxon>Brevibacillus</taxon>
    </lineage>
</organism>
<proteinExistence type="predicted"/>
<feature type="domain" description="DUF927" evidence="2">
    <location>
        <begin position="106"/>
        <end position="378"/>
    </location>
</feature>